<name>A0AAV5UUC5_9BILA</name>
<evidence type="ECO:0000256" key="1">
    <source>
        <dbReference type="SAM" id="MobiDB-lite"/>
    </source>
</evidence>
<proteinExistence type="predicted"/>
<feature type="non-terminal residue" evidence="2">
    <location>
        <position position="1"/>
    </location>
</feature>
<sequence>TAVSLPPNEEDEIPASNSVPPEWSYNDEIDNTSKERRAILDECDTMSGEERSEMDWNEINRENEIFDKINQRWTEQYQRGLLLNDEEKKHFPTVAEITVIEGESELQYIRRRIVSVNNASVAASVVMEKYTKNISNKDLNFIDKILGLIPQFVHNDQFNKELQAITLIPLKKNESLRQLYYRR</sequence>
<feature type="non-terminal residue" evidence="2">
    <location>
        <position position="183"/>
    </location>
</feature>
<keyword evidence="3" id="KW-1185">Reference proteome</keyword>
<protein>
    <submittedName>
        <fullName evidence="2">Uncharacterized protein</fullName>
    </submittedName>
</protein>
<dbReference type="AlphaFoldDB" id="A0AAV5UUC5"/>
<comment type="caution">
    <text evidence="2">The sequence shown here is derived from an EMBL/GenBank/DDBJ whole genome shotgun (WGS) entry which is preliminary data.</text>
</comment>
<gene>
    <name evidence="2" type="ORF">PFISCL1PPCAC_1115</name>
</gene>
<dbReference type="EMBL" id="BTSY01000001">
    <property type="protein sequence ID" value="GMT09818.1"/>
    <property type="molecule type" value="Genomic_DNA"/>
</dbReference>
<evidence type="ECO:0000313" key="3">
    <source>
        <dbReference type="Proteomes" id="UP001432322"/>
    </source>
</evidence>
<dbReference type="Proteomes" id="UP001432322">
    <property type="component" value="Unassembled WGS sequence"/>
</dbReference>
<accession>A0AAV5UUC5</accession>
<evidence type="ECO:0000313" key="2">
    <source>
        <dbReference type="EMBL" id="GMT09818.1"/>
    </source>
</evidence>
<reference evidence="2" key="1">
    <citation type="submission" date="2023-10" db="EMBL/GenBank/DDBJ databases">
        <title>Genome assembly of Pristionchus species.</title>
        <authorList>
            <person name="Yoshida K."/>
            <person name="Sommer R.J."/>
        </authorList>
    </citation>
    <scope>NUCLEOTIDE SEQUENCE</scope>
    <source>
        <strain evidence="2">RS5133</strain>
    </source>
</reference>
<organism evidence="2 3">
    <name type="scientific">Pristionchus fissidentatus</name>
    <dbReference type="NCBI Taxonomy" id="1538716"/>
    <lineage>
        <taxon>Eukaryota</taxon>
        <taxon>Metazoa</taxon>
        <taxon>Ecdysozoa</taxon>
        <taxon>Nematoda</taxon>
        <taxon>Chromadorea</taxon>
        <taxon>Rhabditida</taxon>
        <taxon>Rhabditina</taxon>
        <taxon>Diplogasteromorpha</taxon>
        <taxon>Diplogasteroidea</taxon>
        <taxon>Neodiplogasteridae</taxon>
        <taxon>Pristionchus</taxon>
    </lineage>
</organism>
<feature type="region of interest" description="Disordered" evidence="1">
    <location>
        <begin position="1"/>
        <end position="31"/>
    </location>
</feature>